<feature type="compositionally biased region" description="Low complexity" evidence="5">
    <location>
        <begin position="248"/>
        <end position="272"/>
    </location>
</feature>
<evidence type="ECO:0000313" key="6">
    <source>
        <dbReference type="EMBL" id="KIZ01394.1"/>
    </source>
</evidence>
<keyword evidence="1" id="KW-0805">Transcription regulation</keyword>
<feature type="compositionally biased region" description="Basic and acidic residues" evidence="5">
    <location>
        <begin position="238"/>
        <end position="247"/>
    </location>
</feature>
<evidence type="ECO:0000313" key="7">
    <source>
        <dbReference type="Proteomes" id="UP000054498"/>
    </source>
</evidence>
<evidence type="ECO:0000256" key="2">
    <source>
        <dbReference type="ARBA" id="ARBA00023125"/>
    </source>
</evidence>
<feature type="region of interest" description="Disordered" evidence="5">
    <location>
        <begin position="232"/>
        <end position="285"/>
    </location>
</feature>
<evidence type="ECO:0000256" key="4">
    <source>
        <dbReference type="ARBA" id="ARBA00023242"/>
    </source>
</evidence>
<dbReference type="AlphaFoldDB" id="A0A0D2L296"/>
<dbReference type="EMBL" id="KK101297">
    <property type="protein sequence ID" value="KIZ01394.1"/>
    <property type="molecule type" value="Genomic_DNA"/>
</dbReference>
<gene>
    <name evidence="6" type="ORF">MNEG_6572</name>
</gene>
<keyword evidence="4" id="KW-0539">Nucleus</keyword>
<dbReference type="GeneID" id="25739448"/>
<organism evidence="6 7">
    <name type="scientific">Monoraphidium neglectum</name>
    <dbReference type="NCBI Taxonomy" id="145388"/>
    <lineage>
        <taxon>Eukaryota</taxon>
        <taxon>Viridiplantae</taxon>
        <taxon>Chlorophyta</taxon>
        <taxon>core chlorophytes</taxon>
        <taxon>Chlorophyceae</taxon>
        <taxon>CS clade</taxon>
        <taxon>Sphaeropleales</taxon>
        <taxon>Selenastraceae</taxon>
        <taxon>Monoraphidium</taxon>
    </lineage>
</organism>
<sequence>MTVLLHKQLTKTDLGALSVKNIRITLGKAQVRAALCNLLDCARPDDLSGTDQALEALATTAVPLAASDPSGSAWELLLKSTYRAGSQAFFIERAGEFLRSCDAQPGDVWELTRHSGKLEMRVIKAEAGPEPSITQAEDATDEACSSDVSDQQAIPACVRGPAAGALMSPPPPAAGPALLPPPPFAPAAPRPIQSSPPGGLSDTTHYGSTSSLGSYPPAASAAAAVAMLMGPPSGPLADRPEHKRSAPHDAALPAHDAKRAVPPGGPASATPSPSAPRPAAPAQAQAPPYALVLPAAAFAGQPAAQQPARQQGQLIGDPQGLQAPGYYFAVPAPHQAAWQGGWAVAQPPFYFAAAPPPAAPQQHALQAQPAPPGAAGGGAPPQHILVTCNGLQGFLDVNDMMIVVGAGGGQHQVRPAPRAVGCA</sequence>
<protein>
    <submittedName>
        <fullName evidence="6">Uncharacterized protein</fullName>
    </submittedName>
</protein>
<keyword evidence="3" id="KW-0804">Transcription</keyword>
<dbReference type="Gene3D" id="2.40.330.10">
    <property type="entry name" value="DNA-binding pseudobarrel domain"/>
    <property type="match status" value="1"/>
</dbReference>
<reference evidence="6 7" key="1">
    <citation type="journal article" date="2013" name="BMC Genomics">
        <title>Reconstruction of the lipid metabolism for the microalga Monoraphidium neglectum from its genome sequence reveals characteristics suitable for biofuel production.</title>
        <authorList>
            <person name="Bogen C."/>
            <person name="Al-Dilaimi A."/>
            <person name="Albersmeier A."/>
            <person name="Wichmann J."/>
            <person name="Grundmann M."/>
            <person name="Rupp O."/>
            <person name="Lauersen K.J."/>
            <person name="Blifernez-Klassen O."/>
            <person name="Kalinowski J."/>
            <person name="Goesmann A."/>
            <person name="Mussgnug J.H."/>
            <person name="Kruse O."/>
        </authorList>
    </citation>
    <scope>NUCLEOTIDE SEQUENCE [LARGE SCALE GENOMIC DNA]</scope>
    <source>
        <strain evidence="6 7">SAG 48.87</strain>
    </source>
</reference>
<keyword evidence="2" id="KW-0238">DNA-binding</keyword>
<dbReference type="KEGG" id="mng:MNEG_6572"/>
<dbReference type="InterPro" id="IPR015300">
    <property type="entry name" value="DNA-bd_pseudobarrel_sf"/>
</dbReference>
<feature type="compositionally biased region" description="Pro residues" evidence="5">
    <location>
        <begin position="168"/>
        <end position="189"/>
    </location>
</feature>
<proteinExistence type="predicted"/>
<dbReference type="GO" id="GO:0003677">
    <property type="term" value="F:DNA binding"/>
    <property type="evidence" value="ECO:0007669"/>
    <property type="project" value="UniProtKB-KW"/>
</dbReference>
<name>A0A0D2L296_9CHLO</name>
<dbReference type="OrthoDB" id="308383at2759"/>
<keyword evidence="7" id="KW-1185">Reference proteome</keyword>
<dbReference type="Proteomes" id="UP000054498">
    <property type="component" value="Unassembled WGS sequence"/>
</dbReference>
<evidence type="ECO:0000256" key="3">
    <source>
        <dbReference type="ARBA" id="ARBA00023163"/>
    </source>
</evidence>
<accession>A0A0D2L296</accession>
<dbReference type="RefSeq" id="XP_013900413.1">
    <property type="nucleotide sequence ID" value="XM_014044959.1"/>
</dbReference>
<evidence type="ECO:0000256" key="1">
    <source>
        <dbReference type="ARBA" id="ARBA00023015"/>
    </source>
</evidence>
<feature type="region of interest" description="Disordered" evidence="5">
    <location>
        <begin position="167"/>
        <end position="215"/>
    </location>
</feature>
<evidence type="ECO:0000256" key="5">
    <source>
        <dbReference type="SAM" id="MobiDB-lite"/>
    </source>
</evidence>
<feature type="compositionally biased region" description="Polar residues" evidence="5">
    <location>
        <begin position="192"/>
        <end position="209"/>
    </location>
</feature>